<protein>
    <submittedName>
        <fullName evidence="2">Uncharacterized protein</fullName>
    </submittedName>
</protein>
<keyword evidence="1" id="KW-0732">Signal</keyword>
<dbReference type="EMBL" id="VCEI01000025">
    <property type="protein sequence ID" value="TLU91608.1"/>
    <property type="molecule type" value="Genomic_DNA"/>
</dbReference>
<evidence type="ECO:0000256" key="1">
    <source>
        <dbReference type="SAM" id="SignalP"/>
    </source>
</evidence>
<evidence type="ECO:0000313" key="3">
    <source>
        <dbReference type="Proteomes" id="UP000309788"/>
    </source>
</evidence>
<dbReference type="RefSeq" id="WP_138281718.1">
    <property type="nucleotide sequence ID" value="NZ_BMGE01000003.1"/>
</dbReference>
<reference evidence="2 3" key="1">
    <citation type="submission" date="2019-05" db="EMBL/GenBank/DDBJ databases">
        <authorList>
            <person name="Qu J.-H."/>
        </authorList>
    </citation>
    <scope>NUCLEOTIDE SEQUENCE [LARGE SCALE GENOMIC DNA]</scope>
    <source>
        <strain evidence="2 3">Z12</strain>
    </source>
</reference>
<dbReference type="Proteomes" id="UP000309788">
    <property type="component" value="Unassembled WGS sequence"/>
</dbReference>
<organism evidence="2 3">
    <name type="scientific">Dyadobacter sediminis</name>
    <dbReference type="NCBI Taxonomy" id="1493691"/>
    <lineage>
        <taxon>Bacteria</taxon>
        <taxon>Pseudomonadati</taxon>
        <taxon>Bacteroidota</taxon>
        <taxon>Cytophagia</taxon>
        <taxon>Cytophagales</taxon>
        <taxon>Spirosomataceae</taxon>
        <taxon>Dyadobacter</taxon>
    </lineage>
</organism>
<proteinExistence type="predicted"/>
<dbReference type="OrthoDB" id="1420435at2"/>
<dbReference type="AlphaFoldDB" id="A0A5R9KA02"/>
<comment type="caution">
    <text evidence="2">The sequence shown here is derived from an EMBL/GenBank/DDBJ whole genome shotgun (WGS) entry which is preliminary data.</text>
</comment>
<evidence type="ECO:0000313" key="2">
    <source>
        <dbReference type="EMBL" id="TLU91608.1"/>
    </source>
</evidence>
<accession>A0A5R9KA02</accession>
<name>A0A5R9KA02_9BACT</name>
<feature type="chain" id="PRO_5024324145" evidence="1">
    <location>
        <begin position="25"/>
        <end position="256"/>
    </location>
</feature>
<gene>
    <name evidence="2" type="ORF">FEM55_12505</name>
</gene>
<keyword evidence="3" id="KW-1185">Reference proteome</keyword>
<feature type="signal peptide" evidence="1">
    <location>
        <begin position="1"/>
        <end position="24"/>
    </location>
</feature>
<sequence>MNTCFTNNLFSTRLLLFATFVSLAFSSCRTAELAVNGELRNGSEMYDVKGKQGFQIGQTLSFGAYKTGKVKRGWTFNYAVPFIMKFNGAKQKLSFQQFGANNKTADIALVSRFKETEFEPIKDYFSIALQYKNYFAGTIKLNSEEDSWDFIVHNVDGTSRSIRNNQTIGFARNRQTRIDIIGIRELEGSSALITQGDVYGYEFQMQGKVIGAVSTINNGKVWIRKELDDDLKLVLASISSGLMLRNSLEDDALSMN</sequence>